<evidence type="ECO:0000313" key="2">
    <source>
        <dbReference type="WBParaSite" id="Gr19_v10_g3868.t1"/>
    </source>
</evidence>
<dbReference type="Proteomes" id="UP000887572">
    <property type="component" value="Unplaced"/>
</dbReference>
<sequence>MSENPSEAQKQLKEMFICADVLFEVFAFCDPFMLGLKVALISDRFDRLVDKHFTTKEWALGDLDIRRVKKVNGAQIVKRFDRSYKVERRLSIPQKLLPEKIFPINFYDRSVLEFLRRIRRLFDSNELNLLIRTDEDQHPSWGIIWHRIWPLIKGNICAFALSPSGLDRLRQFSPAILRNCPKLRIFPSVCSFLEFPADDSAGASSEQAVAKWLHTPRGDGLPKVLQCICLLAKVAGLKMAFVNSFEPVNFIINLRDCWPFVINAPFELKTNLMGEPLVCRHIKGNGWLLVRCSIERDGEKWAEWEQEALNWRWQWNLLSIYFHDWDIGERQDKKRLKRRQRKRKCRVSKK</sequence>
<accession>A0A914HR32</accession>
<evidence type="ECO:0000313" key="1">
    <source>
        <dbReference type="Proteomes" id="UP000887572"/>
    </source>
</evidence>
<organism evidence="1 2">
    <name type="scientific">Globodera rostochiensis</name>
    <name type="common">Golden nematode worm</name>
    <name type="synonym">Heterodera rostochiensis</name>
    <dbReference type="NCBI Taxonomy" id="31243"/>
    <lineage>
        <taxon>Eukaryota</taxon>
        <taxon>Metazoa</taxon>
        <taxon>Ecdysozoa</taxon>
        <taxon>Nematoda</taxon>
        <taxon>Chromadorea</taxon>
        <taxon>Rhabditida</taxon>
        <taxon>Tylenchina</taxon>
        <taxon>Tylenchomorpha</taxon>
        <taxon>Tylenchoidea</taxon>
        <taxon>Heteroderidae</taxon>
        <taxon>Heteroderinae</taxon>
        <taxon>Globodera</taxon>
    </lineage>
</organism>
<name>A0A914HR32_GLORO</name>
<protein>
    <submittedName>
        <fullName evidence="2">F-box domain-containing protein</fullName>
    </submittedName>
</protein>
<proteinExistence type="predicted"/>
<dbReference type="AlphaFoldDB" id="A0A914HR32"/>
<reference evidence="2" key="1">
    <citation type="submission" date="2022-11" db="UniProtKB">
        <authorList>
            <consortium name="WormBaseParasite"/>
        </authorList>
    </citation>
    <scope>IDENTIFICATION</scope>
</reference>
<dbReference type="WBParaSite" id="Gr19_v10_g3868.t1">
    <property type="protein sequence ID" value="Gr19_v10_g3868.t1"/>
    <property type="gene ID" value="Gr19_v10_g3868"/>
</dbReference>
<keyword evidence="1" id="KW-1185">Reference proteome</keyword>